<dbReference type="PRINTS" id="PR00813">
    <property type="entry name" value="BCTERIALGSPG"/>
</dbReference>
<dbReference type="EMBL" id="UOGA01000271">
    <property type="protein sequence ID" value="VAX24377.1"/>
    <property type="molecule type" value="Genomic_DNA"/>
</dbReference>
<keyword evidence="4 6" id="KW-1133">Transmembrane helix</keyword>
<protein>
    <submittedName>
        <fullName evidence="7">Type IV pilin PilA</fullName>
    </submittedName>
</protein>
<evidence type="ECO:0000256" key="1">
    <source>
        <dbReference type="ARBA" id="ARBA00004167"/>
    </source>
</evidence>
<dbReference type="Pfam" id="PF07963">
    <property type="entry name" value="N_methyl"/>
    <property type="match status" value="1"/>
</dbReference>
<dbReference type="InterPro" id="IPR012902">
    <property type="entry name" value="N_methyl_site"/>
</dbReference>
<organism evidence="7">
    <name type="scientific">hydrothermal vent metagenome</name>
    <dbReference type="NCBI Taxonomy" id="652676"/>
    <lineage>
        <taxon>unclassified sequences</taxon>
        <taxon>metagenomes</taxon>
        <taxon>ecological metagenomes</taxon>
    </lineage>
</organism>
<keyword evidence="3 6" id="KW-0812">Transmembrane</keyword>
<evidence type="ECO:0000256" key="5">
    <source>
        <dbReference type="ARBA" id="ARBA00023136"/>
    </source>
</evidence>
<evidence type="ECO:0000256" key="2">
    <source>
        <dbReference type="ARBA" id="ARBA00022481"/>
    </source>
</evidence>
<dbReference type="PANTHER" id="PTHR30093:SF44">
    <property type="entry name" value="TYPE II SECRETION SYSTEM CORE PROTEIN G"/>
    <property type="match status" value="1"/>
</dbReference>
<dbReference type="InterPro" id="IPR000983">
    <property type="entry name" value="Bac_GSPG_pilin"/>
</dbReference>
<keyword evidence="5 6" id="KW-0472">Membrane</keyword>
<feature type="transmembrane region" description="Helical" evidence="6">
    <location>
        <begin position="12"/>
        <end position="35"/>
    </location>
</feature>
<sequence length="128" mass="13362">MLRSMQKKEGFTLVELLIVVAIIGILAAIAIPQFAAYREKAYCSAIKSDLANLAVSEEAYFTDFDQYQTTLASVTGFTSSTGVTVTIASGDTRTEWSATGTHANCSSGGSSGTSAGVFTWDSDAGGLL</sequence>
<evidence type="ECO:0000313" key="7">
    <source>
        <dbReference type="EMBL" id="VAX24377.1"/>
    </source>
</evidence>
<proteinExistence type="predicted"/>
<dbReference type="SUPFAM" id="SSF54523">
    <property type="entry name" value="Pili subunits"/>
    <property type="match status" value="1"/>
</dbReference>
<accession>A0A3B1D6N2</accession>
<dbReference type="InterPro" id="IPR045584">
    <property type="entry name" value="Pilin-like"/>
</dbReference>
<evidence type="ECO:0000256" key="6">
    <source>
        <dbReference type="SAM" id="Phobius"/>
    </source>
</evidence>
<dbReference type="PROSITE" id="PS00409">
    <property type="entry name" value="PROKAR_NTER_METHYL"/>
    <property type="match status" value="1"/>
</dbReference>
<dbReference type="Gene3D" id="3.30.700.10">
    <property type="entry name" value="Glycoprotein, Type 4 Pilin"/>
    <property type="match status" value="1"/>
</dbReference>
<dbReference type="AlphaFoldDB" id="A0A3B1D6N2"/>
<dbReference type="GO" id="GO:0015627">
    <property type="term" value="C:type II protein secretion system complex"/>
    <property type="evidence" value="ECO:0007669"/>
    <property type="project" value="InterPro"/>
</dbReference>
<name>A0A3B1D6N2_9ZZZZ</name>
<reference evidence="7" key="1">
    <citation type="submission" date="2018-06" db="EMBL/GenBank/DDBJ databases">
        <authorList>
            <person name="Zhirakovskaya E."/>
        </authorList>
    </citation>
    <scope>NUCLEOTIDE SEQUENCE</scope>
</reference>
<keyword evidence="2" id="KW-0488">Methylation</keyword>
<dbReference type="GO" id="GO:0016020">
    <property type="term" value="C:membrane"/>
    <property type="evidence" value="ECO:0007669"/>
    <property type="project" value="UniProtKB-SubCell"/>
</dbReference>
<evidence type="ECO:0000256" key="4">
    <source>
        <dbReference type="ARBA" id="ARBA00022989"/>
    </source>
</evidence>
<comment type="subcellular location">
    <subcellularLocation>
        <location evidence="1">Membrane</location>
        <topology evidence="1">Single-pass membrane protein</topology>
    </subcellularLocation>
</comment>
<dbReference type="GO" id="GO:0015628">
    <property type="term" value="P:protein secretion by the type II secretion system"/>
    <property type="evidence" value="ECO:0007669"/>
    <property type="project" value="InterPro"/>
</dbReference>
<dbReference type="PANTHER" id="PTHR30093">
    <property type="entry name" value="GENERAL SECRETION PATHWAY PROTEIN G"/>
    <property type="match status" value="1"/>
</dbReference>
<evidence type="ECO:0000256" key="3">
    <source>
        <dbReference type="ARBA" id="ARBA00022692"/>
    </source>
</evidence>
<gene>
    <name evidence="7" type="ORF">MNBD_NITROSPINAE04-451</name>
</gene>
<dbReference type="NCBIfam" id="TIGR02532">
    <property type="entry name" value="IV_pilin_GFxxxE"/>
    <property type="match status" value="1"/>
</dbReference>